<feature type="compositionally biased region" description="Acidic residues" evidence="1">
    <location>
        <begin position="1752"/>
        <end position="1763"/>
    </location>
</feature>
<dbReference type="EMBL" id="CANTFL010001244">
    <property type="protein sequence ID" value="CAI5734920.1"/>
    <property type="molecule type" value="Genomic_DNA"/>
</dbReference>
<dbReference type="PROSITE" id="PS50190">
    <property type="entry name" value="SEC7"/>
    <property type="match status" value="1"/>
</dbReference>
<proteinExistence type="predicted"/>
<accession>A0AAV0UHE2</accession>
<feature type="compositionally biased region" description="Basic and acidic residues" evidence="1">
    <location>
        <begin position="1688"/>
        <end position="1704"/>
    </location>
</feature>
<dbReference type="Pfam" id="PF12783">
    <property type="entry name" value="Sec7-like_HUS"/>
    <property type="match status" value="1"/>
</dbReference>
<feature type="region of interest" description="Disordered" evidence="1">
    <location>
        <begin position="840"/>
        <end position="867"/>
    </location>
</feature>
<dbReference type="Gene3D" id="1.10.220.20">
    <property type="match status" value="1"/>
</dbReference>
<dbReference type="PANTHER" id="PTHR10663">
    <property type="entry name" value="GUANYL-NUCLEOTIDE EXCHANGE FACTOR"/>
    <property type="match status" value="1"/>
</dbReference>
<dbReference type="GO" id="GO:0012505">
    <property type="term" value="C:endomembrane system"/>
    <property type="evidence" value="ECO:0007669"/>
    <property type="project" value="UniProtKB-ARBA"/>
</dbReference>
<dbReference type="PANTHER" id="PTHR10663:SF388">
    <property type="entry name" value="GOLGI-SPECIFIC BREFELDIN A-RESISTANCE GUANINE NUCLEOTIDE EXCHANGE FACTOR 1"/>
    <property type="match status" value="1"/>
</dbReference>
<dbReference type="SMART" id="SM00222">
    <property type="entry name" value="Sec7"/>
    <property type="match status" value="1"/>
</dbReference>
<dbReference type="Pfam" id="PF01369">
    <property type="entry name" value="Sec7"/>
    <property type="match status" value="1"/>
</dbReference>
<dbReference type="CDD" id="cd00171">
    <property type="entry name" value="Sec7"/>
    <property type="match status" value="1"/>
</dbReference>
<dbReference type="InterPro" id="IPR035999">
    <property type="entry name" value="Sec7_dom_sf"/>
</dbReference>
<protein>
    <recommendedName>
        <fullName evidence="2">SEC7 domain-containing protein</fullName>
    </recommendedName>
</protein>
<feature type="domain" description="SEC7" evidence="2">
    <location>
        <begin position="544"/>
        <end position="759"/>
    </location>
</feature>
<dbReference type="InterPro" id="IPR000904">
    <property type="entry name" value="Sec7_dom"/>
</dbReference>
<keyword evidence="4" id="KW-1185">Reference proteome</keyword>
<dbReference type="GO" id="GO:0005085">
    <property type="term" value="F:guanyl-nucleotide exchange factor activity"/>
    <property type="evidence" value="ECO:0007669"/>
    <property type="project" value="InterPro"/>
</dbReference>
<dbReference type="SUPFAM" id="SSF48425">
    <property type="entry name" value="Sec7 domain"/>
    <property type="match status" value="1"/>
</dbReference>
<dbReference type="FunFam" id="1.10.1000.11:FF:000002">
    <property type="entry name" value="Cytohesin 1"/>
    <property type="match status" value="1"/>
</dbReference>
<feature type="region of interest" description="Disordered" evidence="1">
    <location>
        <begin position="1685"/>
        <end position="1704"/>
    </location>
</feature>
<sequence length="1763" mass="196447">MGAVRAVLLSDIQHVLSLVRHQHGYLLSKTTAEDAEKESPVAVFQSLLRLRERLVFCRDVAELSPMLVAKPFLDVISHDYTSSIVTTAALQAVMSFVQLWPWVDAQDENAAADTISDIVDAVSHCTFHEESIEGDQNALVLVAHVLHAVIRSPYGARLSDHSMWQLVESLYALHRGSQYNSRITLPLRSTTINFLHDTITFVFSSPVIYADSVLAADITSSHRPGFGLPCAVKIMGFLCQKLHQRNEPSPPNSDATASSIGSTSSQREVLLSLNLLERALVACDAALMAGVPSLIFFIKDDLCSAILRYCRLGACAELNISIACLKLIRLLWSKLRSELKMQVEAIFSGVFYHTLHWCLSNMNVNNPDFPRGDDAALSVENTDSLTGDNAPALVDCALDDFTGDMLSKVQLYSISFEIFDCLVDLLAEATLLTDMYVNYDCDDNRCDLTQTLFGLLSQVVQQSHVACFESHEESHFVWAQAIGEIALRGMFNSLNVMYTRTQQNTPALGSDKSSELSDNEDASVIDQDDECVPAGTEELVSAEALHKKRQRKKFFQRGIQEFNRKPLAGIKYLQQNGFLPIPLDSTSFAAFLRSLPQGLNKTSVGVYLGAMGKEVKGFEKDEIHEADTIDFHRDVLTNFVRSFNFEGESIVTALRMFLASFRLPGEAQQIDRILNAFSLQVYDQCRERFIMASVDVAYLLSFSLIMLNTDLHNLNIRGDKKMKLADFIKNNKNYGQEVSDGLDLPEDFLTELYSAIAKDEIKTFEDGGKYGEVTSVRWKDLLNRAESDPRNSRLITLHPSLRLQLLSTRSMGAAEGSASPPAPGMIQSVTQTRQMTSVFSPADETAKPDESDAWDQQDEHKSPYASSSDQYDRHIYELIQQHLVQAFSSVFRQFVVDSHAKDATRGEDLSVGRGYEMHYVPQKSALQLACNGLVLCAAVAHHLSLVEHCNSVFVRLCKYTALLSSDIYPVGYNGRENGIGVYCDNQSAPVATAAVFKLLSTCSLLLRSRSWKHLFHVVEGLREFHVLPSWILYPGDDTNLELMTADERLVFIDQVHQNKEKLDKKSAQDQDGGSRDSGGFFSGVAWLLSALDSSVGGSASTSGTTRSSQLFLKGKWNQLSPAEFASHGDDLVIGRNAPTTHTFDGEHDSGGDFGTDQWIRTTLRPYRVDCFMQDVASLPPRVLAEVIEALCDEILLTLQGADAQNYEKRATELTLSQGGCVLFEHLLCQVISLSGTLVDSNTADKDRISATLEAHFTRILELLRPVLLTNNRSSGLTYENACFLLYKSLNALFAWATCTHGDPNGLPLINYLGTFTEASANDELIRPFLTPIMRGLNRYVTIVRPNNLHYSRMDWEAICVLISSSTTIPYVASHAFGLLEQLIMDKIWNGHGHEDLISYCYAKMIMFAMKRRDAHDSWKPSKPIELLCFMFDALYPDSLDFAIERLRFLGGMTVVSRHLLLNQMKHEISNDLVVAAFEALTHMLREHTGTEQSFHSAAWLDILRYGLLPIGFDLLNDKDRDRCGHAVHLDHDENEENSSFLHYRRQLASFDGEISLQIPTDLPFLDDTVGTAERRRRPSTMRDLLALRPRVVVVELISLVVCEELTKLQMCSDFPSVWEQVSELLVGLLEHTLIESPPSSATGPVSGEVMIAALERRGVLSAHEEILEHCKGIVRRLAVLQDGVQKQDGAKEQETAKLENMSDPKQLDTLMQVLEEKCRSNPALLQQLFPSNDDTGSSSRCTHPVATVSADVTEEQSDNDEVT</sequence>
<dbReference type="GO" id="GO:0032012">
    <property type="term" value="P:regulation of ARF protein signal transduction"/>
    <property type="evidence" value="ECO:0007669"/>
    <property type="project" value="InterPro"/>
</dbReference>
<dbReference type="Gene3D" id="1.10.1000.11">
    <property type="entry name" value="Arf Nucleotide-binding Site Opener,domain 2"/>
    <property type="match status" value="1"/>
</dbReference>
<comment type="caution">
    <text evidence="3">The sequence shown here is derived from an EMBL/GenBank/DDBJ whole genome shotgun (WGS) entry which is preliminary data.</text>
</comment>
<feature type="compositionally biased region" description="Polar residues" evidence="1">
    <location>
        <begin position="1728"/>
        <end position="1741"/>
    </location>
</feature>
<evidence type="ECO:0000259" key="2">
    <source>
        <dbReference type="PROSITE" id="PS50190"/>
    </source>
</evidence>
<reference evidence="3" key="1">
    <citation type="submission" date="2022-12" db="EMBL/GenBank/DDBJ databases">
        <authorList>
            <person name="Webb A."/>
        </authorList>
    </citation>
    <scope>NUCLEOTIDE SEQUENCE</scope>
    <source>
        <strain evidence="3">Hp1</strain>
    </source>
</reference>
<evidence type="ECO:0000313" key="3">
    <source>
        <dbReference type="EMBL" id="CAI5734920.1"/>
    </source>
</evidence>
<organism evidence="3 4">
    <name type="scientific">Hyaloperonospora brassicae</name>
    <name type="common">Brassica downy mildew</name>
    <name type="synonym">Peronospora brassicae</name>
    <dbReference type="NCBI Taxonomy" id="162125"/>
    <lineage>
        <taxon>Eukaryota</taxon>
        <taxon>Sar</taxon>
        <taxon>Stramenopiles</taxon>
        <taxon>Oomycota</taxon>
        <taxon>Peronosporomycetes</taxon>
        <taxon>Peronosporales</taxon>
        <taxon>Peronosporaceae</taxon>
        <taxon>Hyaloperonospora</taxon>
    </lineage>
</organism>
<dbReference type="GO" id="GO:0016192">
    <property type="term" value="P:vesicle-mediated transport"/>
    <property type="evidence" value="ECO:0007669"/>
    <property type="project" value="UniProtKB-ARBA"/>
</dbReference>
<evidence type="ECO:0000256" key="1">
    <source>
        <dbReference type="SAM" id="MobiDB-lite"/>
    </source>
</evidence>
<evidence type="ECO:0000313" key="4">
    <source>
        <dbReference type="Proteomes" id="UP001162031"/>
    </source>
</evidence>
<dbReference type="Proteomes" id="UP001162031">
    <property type="component" value="Unassembled WGS sequence"/>
</dbReference>
<dbReference type="InterPro" id="IPR032691">
    <property type="entry name" value="Mon2/Sec7/BIG1-like_HUS"/>
</dbReference>
<name>A0AAV0UHE2_HYABA</name>
<gene>
    <name evidence="3" type="ORF">HBR001_LOCUS6315</name>
</gene>
<feature type="region of interest" description="Disordered" evidence="1">
    <location>
        <begin position="1725"/>
        <end position="1763"/>
    </location>
</feature>
<dbReference type="InterPro" id="IPR023394">
    <property type="entry name" value="Sec7_C_sf"/>
</dbReference>
<dbReference type="GO" id="GO:0005737">
    <property type="term" value="C:cytoplasm"/>
    <property type="evidence" value="ECO:0007669"/>
    <property type="project" value="UniProtKB-ARBA"/>
</dbReference>